<dbReference type="CDD" id="cd08290">
    <property type="entry name" value="ETR"/>
    <property type="match status" value="1"/>
</dbReference>
<dbReference type="PANTHER" id="PTHR43981:SF2">
    <property type="entry name" value="ENOYL-[ACYL-CARRIER-PROTEIN] REDUCTASE, MITOCHONDRIAL"/>
    <property type="match status" value="1"/>
</dbReference>
<dbReference type="Gene3D" id="3.40.50.720">
    <property type="entry name" value="NAD(P)-binding Rossmann-like Domain"/>
    <property type="match status" value="1"/>
</dbReference>
<dbReference type="SUPFAM" id="SSF50129">
    <property type="entry name" value="GroES-like"/>
    <property type="match status" value="1"/>
</dbReference>
<dbReference type="Pfam" id="PF08240">
    <property type="entry name" value="ADH_N"/>
    <property type="match status" value="1"/>
</dbReference>
<gene>
    <name evidence="14" type="ORF">MPH_09165</name>
</gene>
<comment type="catalytic activity">
    <reaction evidence="12">
        <text>a 2,3-saturated acyl-[ACP] + NADP(+) = a (2E)-enoyl-[ACP] + NADPH + H(+)</text>
        <dbReference type="Rhea" id="RHEA:22564"/>
        <dbReference type="Rhea" id="RHEA-COMP:9925"/>
        <dbReference type="Rhea" id="RHEA-COMP:9926"/>
        <dbReference type="ChEBI" id="CHEBI:15378"/>
        <dbReference type="ChEBI" id="CHEBI:57783"/>
        <dbReference type="ChEBI" id="CHEBI:58349"/>
        <dbReference type="ChEBI" id="CHEBI:78784"/>
        <dbReference type="ChEBI" id="CHEBI:78785"/>
        <dbReference type="EC" id="1.3.1.104"/>
    </reaction>
</comment>
<dbReference type="GO" id="GO:0141148">
    <property type="term" value="F:enoyl-[acyl-carrier-protein] reductase (NADPH) activity"/>
    <property type="evidence" value="ECO:0007669"/>
    <property type="project" value="UniProtKB-EC"/>
</dbReference>
<dbReference type="Gene3D" id="3.90.180.10">
    <property type="entry name" value="Medium-chain alcohol dehydrogenases, catalytic domain"/>
    <property type="match status" value="1"/>
</dbReference>
<reference evidence="14 15" key="1">
    <citation type="journal article" date="2012" name="BMC Genomics">
        <title>Tools to kill: Genome of one of the most destructive plant pathogenic fungi Macrophomina phaseolina.</title>
        <authorList>
            <person name="Islam M.S."/>
            <person name="Haque M.S."/>
            <person name="Islam M.M."/>
            <person name="Emdad E.M."/>
            <person name="Halim A."/>
            <person name="Hossen Q.M.M."/>
            <person name="Hossain M.Z."/>
            <person name="Ahmed B."/>
            <person name="Rahim S."/>
            <person name="Rahman M.S."/>
            <person name="Alam M.M."/>
            <person name="Hou S."/>
            <person name="Wan X."/>
            <person name="Saito J.A."/>
            <person name="Alam M."/>
        </authorList>
    </citation>
    <scope>NUCLEOTIDE SEQUENCE [LARGE SCALE GENOMIC DNA]</scope>
    <source>
        <strain evidence="14 15">MS6</strain>
    </source>
</reference>
<dbReference type="PANTHER" id="PTHR43981">
    <property type="entry name" value="ENOYL-[ACYL-CARRIER-PROTEIN] REDUCTASE, MITOCHONDRIAL"/>
    <property type="match status" value="1"/>
</dbReference>
<evidence type="ECO:0000259" key="13">
    <source>
        <dbReference type="SMART" id="SM00829"/>
    </source>
</evidence>
<dbReference type="InterPro" id="IPR011032">
    <property type="entry name" value="GroES-like_sf"/>
</dbReference>
<evidence type="ECO:0000256" key="11">
    <source>
        <dbReference type="ARBA" id="ARBA00038963"/>
    </source>
</evidence>
<evidence type="ECO:0000256" key="4">
    <source>
        <dbReference type="ARBA" id="ARBA00022832"/>
    </source>
</evidence>
<dbReference type="SMART" id="SM00829">
    <property type="entry name" value="PKS_ER"/>
    <property type="match status" value="1"/>
</dbReference>
<comment type="caution">
    <text evidence="14">The sequence shown here is derived from an EMBL/GenBank/DDBJ whole genome shotgun (WGS) entry which is preliminary data.</text>
</comment>
<keyword evidence="10" id="KW-0275">Fatty acid biosynthesis</keyword>
<dbReference type="HOGENOM" id="CLU_026673_17_0_1"/>
<dbReference type="STRING" id="1126212.K2RU36"/>
<name>K2RU36_MACPH</name>
<dbReference type="GO" id="GO:0005739">
    <property type="term" value="C:mitochondrion"/>
    <property type="evidence" value="ECO:0007669"/>
    <property type="project" value="UniProtKB-SubCell"/>
</dbReference>
<accession>K2RU36</accession>
<evidence type="ECO:0000256" key="9">
    <source>
        <dbReference type="ARBA" id="ARBA00023128"/>
    </source>
</evidence>
<dbReference type="OrthoDB" id="7482721at2759"/>
<keyword evidence="8" id="KW-0443">Lipid metabolism</keyword>
<dbReference type="SUPFAM" id="SSF51735">
    <property type="entry name" value="NAD(P)-binding Rossmann-fold domains"/>
    <property type="match status" value="1"/>
</dbReference>
<dbReference type="AlphaFoldDB" id="K2RU36"/>
<dbReference type="EC" id="1.3.1.104" evidence="11"/>
<dbReference type="InterPro" id="IPR036291">
    <property type="entry name" value="NAD(P)-bd_dom_sf"/>
</dbReference>
<dbReference type="InterPro" id="IPR013154">
    <property type="entry name" value="ADH-like_N"/>
</dbReference>
<evidence type="ECO:0000256" key="5">
    <source>
        <dbReference type="ARBA" id="ARBA00022857"/>
    </source>
</evidence>
<sequence>MSSHVLTFSELSPDASRVVHVHASPTSDDDLPADAVLVRFLAFPINPQDLMAIAGRYPVKPIHRHAPSGQPIPGNDGVAIVERVGTSVTSLRPGDRVIPKRHGLGTWRKHAVLCAATDLLRVLPTVDPVAASLLKMGAAPAYLMLEDLRPLRPGDWVVMNAGRGVIPQFVAQFARLRGGRSVSVVRGGGRDGFDAVAEKLRESGTADVVVSEEALEERGADAHPELAAAVAQNRIVLALDAVFGRSGERLAGLLAPDGTFVNYGSLGGADGVLRVSQETLFWKQIRFRNFRLSHQLGLRSVEAQESLLTWFGDLFVQGRLRTPDVERVAWSEDSEVLERRVKDALTVAVERAVGAKKQVFVLDE</sequence>
<evidence type="ECO:0000256" key="2">
    <source>
        <dbReference type="ARBA" id="ARBA00010371"/>
    </source>
</evidence>
<evidence type="ECO:0000256" key="10">
    <source>
        <dbReference type="ARBA" id="ARBA00023160"/>
    </source>
</evidence>
<proteinExistence type="inferred from homology"/>
<keyword evidence="6" id="KW-0809">Transit peptide</keyword>
<evidence type="ECO:0000256" key="12">
    <source>
        <dbReference type="ARBA" id="ARBA00048843"/>
    </source>
</evidence>
<evidence type="ECO:0000256" key="8">
    <source>
        <dbReference type="ARBA" id="ARBA00023098"/>
    </source>
</evidence>
<dbReference type="InParanoid" id="K2RU36"/>
<evidence type="ECO:0000256" key="7">
    <source>
        <dbReference type="ARBA" id="ARBA00023002"/>
    </source>
</evidence>
<evidence type="ECO:0000256" key="3">
    <source>
        <dbReference type="ARBA" id="ARBA00022516"/>
    </source>
</evidence>
<protein>
    <recommendedName>
        <fullName evidence="11">enoyl-[acyl-carrier-protein] reductase</fullName>
        <ecNumber evidence="11">1.3.1.104</ecNumber>
    </recommendedName>
</protein>
<keyword evidence="5" id="KW-0521">NADP</keyword>
<feature type="domain" description="Enoyl reductase (ER)" evidence="13">
    <location>
        <begin position="16"/>
        <end position="362"/>
    </location>
</feature>
<evidence type="ECO:0000313" key="14">
    <source>
        <dbReference type="EMBL" id="EKG13699.1"/>
    </source>
</evidence>
<comment type="subcellular location">
    <subcellularLocation>
        <location evidence="1">Mitochondrion</location>
    </subcellularLocation>
</comment>
<evidence type="ECO:0000313" key="15">
    <source>
        <dbReference type="Proteomes" id="UP000007129"/>
    </source>
</evidence>
<keyword evidence="3" id="KW-0444">Lipid biosynthesis</keyword>
<dbReference type="VEuPathDB" id="FungiDB:MPH_09165"/>
<keyword evidence="7" id="KW-0560">Oxidoreductase</keyword>
<dbReference type="InterPro" id="IPR051034">
    <property type="entry name" value="Mito_Enoyl-ACP_Reductase"/>
</dbReference>
<evidence type="ECO:0000256" key="1">
    <source>
        <dbReference type="ARBA" id="ARBA00004173"/>
    </source>
</evidence>
<evidence type="ECO:0000256" key="6">
    <source>
        <dbReference type="ARBA" id="ARBA00022946"/>
    </source>
</evidence>
<dbReference type="eggNOG" id="KOG0025">
    <property type="taxonomic scope" value="Eukaryota"/>
</dbReference>
<comment type="similarity">
    <text evidence="2">Belongs to the zinc-containing alcohol dehydrogenase family. Quinone oxidoreductase subfamily.</text>
</comment>
<dbReference type="GO" id="GO:0006633">
    <property type="term" value="P:fatty acid biosynthetic process"/>
    <property type="evidence" value="ECO:0007669"/>
    <property type="project" value="UniProtKB-KW"/>
</dbReference>
<dbReference type="Proteomes" id="UP000007129">
    <property type="component" value="Unassembled WGS sequence"/>
</dbReference>
<dbReference type="EMBL" id="AHHD01000387">
    <property type="protein sequence ID" value="EKG13699.1"/>
    <property type="molecule type" value="Genomic_DNA"/>
</dbReference>
<keyword evidence="9" id="KW-0496">Mitochondrion</keyword>
<keyword evidence="4" id="KW-0276">Fatty acid metabolism</keyword>
<dbReference type="InterPro" id="IPR020843">
    <property type="entry name" value="ER"/>
</dbReference>
<organism evidence="14 15">
    <name type="scientific">Macrophomina phaseolina (strain MS6)</name>
    <name type="common">Charcoal rot fungus</name>
    <dbReference type="NCBI Taxonomy" id="1126212"/>
    <lineage>
        <taxon>Eukaryota</taxon>
        <taxon>Fungi</taxon>
        <taxon>Dikarya</taxon>
        <taxon>Ascomycota</taxon>
        <taxon>Pezizomycotina</taxon>
        <taxon>Dothideomycetes</taxon>
        <taxon>Dothideomycetes incertae sedis</taxon>
        <taxon>Botryosphaeriales</taxon>
        <taxon>Botryosphaeriaceae</taxon>
        <taxon>Macrophomina</taxon>
    </lineage>
</organism>